<feature type="non-terminal residue" evidence="2">
    <location>
        <position position="24"/>
    </location>
</feature>
<name>G7N7Q5_MACMU</name>
<organism evidence="2">
    <name type="scientific">Macaca mulatta</name>
    <name type="common">Rhesus macaque</name>
    <dbReference type="NCBI Taxonomy" id="9544"/>
    <lineage>
        <taxon>Eukaryota</taxon>
        <taxon>Metazoa</taxon>
        <taxon>Chordata</taxon>
        <taxon>Craniata</taxon>
        <taxon>Vertebrata</taxon>
        <taxon>Euteleostomi</taxon>
        <taxon>Mammalia</taxon>
        <taxon>Eutheria</taxon>
        <taxon>Euarchontoglires</taxon>
        <taxon>Primates</taxon>
        <taxon>Haplorrhini</taxon>
        <taxon>Catarrhini</taxon>
        <taxon>Cercopithecidae</taxon>
        <taxon>Cercopithecinae</taxon>
        <taxon>Macaca</taxon>
    </lineage>
</organism>
<protein>
    <submittedName>
        <fullName evidence="2">Uncharacterized protein</fullName>
    </submittedName>
</protein>
<evidence type="ECO:0000256" key="1">
    <source>
        <dbReference type="SAM" id="MobiDB-lite"/>
    </source>
</evidence>
<gene>
    <name evidence="2" type="ORF">EGK_03956</name>
</gene>
<evidence type="ECO:0000313" key="2">
    <source>
        <dbReference type="EMBL" id="EHH20990.1"/>
    </source>
</evidence>
<sequence>MDLSSEMNRHGKNPVSHKLEDQKK</sequence>
<dbReference type="EMBL" id="CM001263">
    <property type="protein sequence ID" value="EHH20990.1"/>
    <property type="molecule type" value="Genomic_DNA"/>
</dbReference>
<reference evidence="2" key="1">
    <citation type="journal article" date="2011" name="Nat. Biotechnol.">
        <title>Genome sequencing and comparison of two nonhuman primate animal models, the cynomolgus and Chinese rhesus macaques.</title>
        <authorList>
            <person name="Yan G."/>
            <person name="Zhang G."/>
            <person name="Fang X."/>
            <person name="Zhang Y."/>
            <person name="Li C."/>
            <person name="Ling F."/>
            <person name="Cooper D.N."/>
            <person name="Li Q."/>
            <person name="Li Y."/>
            <person name="van Gool A.J."/>
            <person name="Du H."/>
            <person name="Chen J."/>
            <person name="Chen R."/>
            <person name="Zhang P."/>
            <person name="Huang Z."/>
            <person name="Thompson J.R."/>
            <person name="Meng Y."/>
            <person name="Bai Y."/>
            <person name="Wang J."/>
            <person name="Zhuo M."/>
            <person name="Wang T."/>
            <person name="Huang Y."/>
            <person name="Wei L."/>
            <person name="Li J."/>
            <person name="Wang Z."/>
            <person name="Hu H."/>
            <person name="Yang P."/>
            <person name="Le L."/>
            <person name="Stenson P.D."/>
            <person name="Li B."/>
            <person name="Liu X."/>
            <person name="Ball E.V."/>
            <person name="An N."/>
            <person name="Huang Q."/>
            <person name="Zhang Y."/>
            <person name="Fan W."/>
            <person name="Zhang X."/>
            <person name="Li Y."/>
            <person name="Wang W."/>
            <person name="Katze M.G."/>
            <person name="Su B."/>
            <person name="Nielsen R."/>
            <person name="Yang H."/>
            <person name="Wang J."/>
            <person name="Wang X."/>
            <person name="Wang J."/>
        </authorList>
    </citation>
    <scope>NUCLEOTIDE SEQUENCE [LARGE SCALE GENOMIC DNA]</scope>
    <source>
        <strain evidence="2">CR-5</strain>
    </source>
</reference>
<accession>G7N7Q5</accession>
<dbReference type="Proteomes" id="UP000013456">
    <property type="component" value="Chromosome 11"/>
</dbReference>
<proteinExistence type="predicted"/>
<feature type="region of interest" description="Disordered" evidence="1">
    <location>
        <begin position="1"/>
        <end position="24"/>
    </location>
</feature>
<dbReference type="AlphaFoldDB" id="G7N7Q5"/>